<dbReference type="Proteomes" id="UP001467690">
    <property type="component" value="Unassembled WGS sequence"/>
</dbReference>
<keyword evidence="2 4" id="KW-0472">Membrane</keyword>
<feature type="domain" description="OmpA-like" evidence="6">
    <location>
        <begin position="172"/>
        <end position="290"/>
    </location>
</feature>
<evidence type="ECO:0000256" key="2">
    <source>
        <dbReference type="ARBA" id="ARBA00023136"/>
    </source>
</evidence>
<proteinExistence type="predicted"/>
<reference evidence="7 8" key="1">
    <citation type="submission" date="2024-06" db="EMBL/GenBank/DDBJ databases">
        <authorList>
            <person name="Chen R.Y."/>
        </authorList>
    </citation>
    <scope>NUCLEOTIDE SEQUENCE [LARGE SCALE GENOMIC DNA]</scope>
    <source>
        <strain evidence="7 8">D2</strain>
    </source>
</reference>
<dbReference type="Gene3D" id="3.30.1330.60">
    <property type="entry name" value="OmpA-like domain"/>
    <property type="match status" value="1"/>
</dbReference>
<dbReference type="Pfam" id="PF00691">
    <property type="entry name" value="OmpA"/>
    <property type="match status" value="1"/>
</dbReference>
<organism evidence="7 8">
    <name type="scientific">Catenovulum sediminis</name>
    <dbReference type="NCBI Taxonomy" id="1740262"/>
    <lineage>
        <taxon>Bacteria</taxon>
        <taxon>Pseudomonadati</taxon>
        <taxon>Pseudomonadota</taxon>
        <taxon>Gammaproteobacteria</taxon>
        <taxon>Alteromonadales</taxon>
        <taxon>Alteromonadaceae</taxon>
        <taxon>Catenovulum</taxon>
    </lineage>
</organism>
<evidence type="ECO:0000313" key="7">
    <source>
        <dbReference type="EMBL" id="MER2493142.1"/>
    </source>
</evidence>
<protein>
    <submittedName>
        <fullName evidence="7">OmpA family protein</fullName>
    </submittedName>
</protein>
<keyword evidence="3" id="KW-0998">Cell outer membrane</keyword>
<evidence type="ECO:0000256" key="4">
    <source>
        <dbReference type="PROSITE-ProRule" id="PRU00473"/>
    </source>
</evidence>
<dbReference type="InterPro" id="IPR050330">
    <property type="entry name" value="Bact_OuterMem_StrucFunc"/>
</dbReference>
<evidence type="ECO:0000259" key="6">
    <source>
        <dbReference type="PROSITE" id="PS51123"/>
    </source>
</evidence>
<dbReference type="PROSITE" id="PS51123">
    <property type="entry name" value="OMPA_2"/>
    <property type="match status" value="1"/>
</dbReference>
<dbReference type="PANTHER" id="PTHR30329:SF21">
    <property type="entry name" value="LIPOPROTEIN YIAD-RELATED"/>
    <property type="match status" value="1"/>
</dbReference>
<keyword evidence="5" id="KW-0732">Signal</keyword>
<name>A0ABV1RJM3_9ALTE</name>
<dbReference type="EMBL" id="JBELOE010000254">
    <property type="protein sequence ID" value="MER2493142.1"/>
    <property type="molecule type" value="Genomic_DNA"/>
</dbReference>
<evidence type="ECO:0000313" key="8">
    <source>
        <dbReference type="Proteomes" id="UP001467690"/>
    </source>
</evidence>
<dbReference type="CDD" id="cd07185">
    <property type="entry name" value="OmpA_C-like"/>
    <property type="match status" value="1"/>
</dbReference>
<dbReference type="SUPFAM" id="SSF103088">
    <property type="entry name" value="OmpA-like"/>
    <property type="match status" value="1"/>
</dbReference>
<comment type="subcellular location">
    <subcellularLocation>
        <location evidence="1">Cell outer membrane</location>
    </subcellularLocation>
</comment>
<dbReference type="PANTHER" id="PTHR30329">
    <property type="entry name" value="STATOR ELEMENT OF FLAGELLAR MOTOR COMPLEX"/>
    <property type="match status" value="1"/>
</dbReference>
<dbReference type="InterPro" id="IPR006664">
    <property type="entry name" value="OMP_bac"/>
</dbReference>
<feature type="signal peptide" evidence="5">
    <location>
        <begin position="1"/>
        <end position="20"/>
    </location>
</feature>
<dbReference type="InterPro" id="IPR036737">
    <property type="entry name" value="OmpA-like_sf"/>
</dbReference>
<gene>
    <name evidence="7" type="ORF">ABS311_14765</name>
</gene>
<evidence type="ECO:0000256" key="5">
    <source>
        <dbReference type="SAM" id="SignalP"/>
    </source>
</evidence>
<evidence type="ECO:0000256" key="3">
    <source>
        <dbReference type="ARBA" id="ARBA00023237"/>
    </source>
</evidence>
<keyword evidence="8" id="KW-1185">Reference proteome</keyword>
<dbReference type="RefSeq" id="WP_350402474.1">
    <property type="nucleotide sequence ID" value="NZ_JBELOE010000254.1"/>
</dbReference>
<comment type="caution">
    <text evidence="7">The sequence shown here is derived from an EMBL/GenBank/DDBJ whole genome shotgun (WGS) entry which is preliminary data.</text>
</comment>
<accession>A0ABV1RJM3</accession>
<sequence>MQTKLLKLIATSSLFIVLNACSVLNLESYRDRPEWQNISKSSYQRLNDSDLDGVIKAREMCADTKVGHQVDNYGCSTLVDNLKEHQTRLYFQYQEAKWGEVSLSAAHDFLSSLNPDYKWSIVIKNEQKNNVHYIQRSQLILSLIQKEYPNLFSKISIQQAGETLKTISAENTVETPSDKVFIVYFDNDSAKLNALDQQKISEFINAYKSKGTGKLYLSGHASMHGENDYNQALSEQRSQALIGYLTAKYQIQKDTIDATAMGEEMPLVIDETEEAQRLNRRVEMIYQESAQANTQNDDDGRVELVAQSLVTEAELKWHIYIMEAQNSEMETENSDNYEALGW</sequence>
<feature type="chain" id="PRO_5046828728" evidence="5">
    <location>
        <begin position="21"/>
        <end position="342"/>
    </location>
</feature>
<dbReference type="PRINTS" id="PR01021">
    <property type="entry name" value="OMPADOMAIN"/>
</dbReference>
<dbReference type="InterPro" id="IPR006665">
    <property type="entry name" value="OmpA-like"/>
</dbReference>
<evidence type="ECO:0000256" key="1">
    <source>
        <dbReference type="ARBA" id="ARBA00004442"/>
    </source>
</evidence>